<dbReference type="GO" id="GO:0006015">
    <property type="term" value="P:5-phosphoribose 1-diphosphate biosynthetic process"/>
    <property type="evidence" value="ECO:0007669"/>
    <property type="project" value="UniProtKB-UniRule"/>
</dbReference>
<keyword evidence="6 10" id="KW-0418">Kinase</keyword>
<comment type="subcellular location">
    <subcellularLocation>
        <location evidence="10">Cytoplasm</location>
    </subcellularLocation>
</comment>
<dbReference type="Proteomes" id="UP001149411">
    <property type="component" value="Unassembled WGS sequence"/>
</dbReference>
<dbReference type="GO" id="GO:0006164">
    <property type="term" value="P:purine nucleotide biosynthetic process"/>
    <property type="evidence" value="ECO:0007669"/>
    <property type="project" value="TreeGrafter"/>
</dbReference>
<keyword evidence="1 10" id="KW-0963">Cytoplasm</keyword>
<dbReference type="SMART" id="SM01400">
    <property type="entry name" value="Pribosyltran_N"/>
    <property type="match status" value="1"/>
</dbReference>
<dbReference type="SUPFAM" id="SSF53271">
    <property type="entry name" value="PRTase-like"/>
    <property type="match status" value="1"/>
</dbReference>
<evidence type="ECO:0000313" key="13">
    <source>
        <dbReference type="EMBL" id="MCX2818333.1"/>
    </source>
</evidence>
<evidence type="ECO:0000256" key="9">
    <source>
        <dbReference type="ARBA" id="ARBA00049535"/>
    </source>
</evidence>
<dbReference type="PANTHER" id="PTHR10210:SF32">
    <property type="entry name" value="RIBOSE-PHOSPHATE PYROPHOSPHOKINASE 2"/>
    <property type="match status" value="1"/>
</dbReference>
<comment type="function">
    <text evidence="10">Involved in the biosynthesis of the central metabolite phospho-alpha-D-ribosyl-1-pyrophosphate (PRPP) via the transfer of pyrophosphoryl group from ATP to 1-hydroxyl of ribose-5-phosphate (Rib-5-P).</text>
</comment>
<dbReference type="GO" id="GO:0000287">
    <property type="term" value="F:magnesium ion binding"/>
    <property type="evidence" value="ECO:0007669"/>
    <property type="project" value="UniProtKB-UniRule"/>
</dbReference>
<gene>
    <name evidence="10" type="primary">prs</name>
    <name evidence="13" type="ORF">EGH25_03070</name>
</gene>
<evidence type="ECO:0000313" key="14">
    <source>
        <dbReference type="Proteomes" id="UP001149411"/>
    </source>
</evidence>
<evidence type="ECO:0000259" key="11">
    <source>
        <dbReference type="Pfam" id="PF00156"/>
    </source>
</evidence>
<evidence type="ECO:0000256" key="7">
    <source>
        <dbReference type="ARBA" id="ARBA00022840"/>
    </source>
</evidence>
<keyword evidence="14" id="KW-1185">Reference proteome</keyword>
<comment type="cofactor">
    <cofactor evidence="10">
        <name>Mg(2+)</name>
        <dbReference type="ChEBI" id="CHEBI:18420"/>
    </cofactor>
    <text evidence="10">Binds 2 Mg(2+) ions per subunit.</text>
</comment>
<dbReference type="Pfam" id="PF00156">
    <property type="entry name" value="Pribosyltran"/>
    <property type="match status" value="1"/>
</dbReference>
<sequence length="280" mass="29981">MIVAGSESQVLAARVARETGRKLVRVEHESFPDGERLVRVPGVEDKEVAVVASTPTDEAYVELLQILDAVRGASRTDLVIPYMGYSRQDDEFEDGEAVSARALGSALPHVDSVTTVNLHETDVLEDWFDAPERRDLDAAPALADAFTEELEEPLVVAPDGGARKLAQSLAERVGGDADHLVKKRLSGDEVRIETQEVDAQGRDAVLVDDIVATGGTMTEAVEVLRGNGARSVRVACVHPVFARNAVLRLYSAGVERVVATDTLGTALSEASVAPVLARHL</sequence>
<feature type="binding site" evidence="10">
    <location>
        <position position="159"/>
    </location>
    <ligand>
        <name>Mg(2+)</name>
        <dbReference type="ChEBI" id="CHEBI:18420"/>
        <label>2</label>
    </ligand>
</feature>
<comment type="catalytic activity">
    <reaction evidence="9 10">
        <text>D-ribose 5-phosphate + ATP = 5-phospho-alpha-D-ribose 1-diphosphate + AMP + H(+)</text>
        <dbReference type="Rhea" id="RHEA:15609"/>
        <dbReference type="ChEBI" id="CHEBI:15378"/>
        <dbReference type="ChEBI" id="CHEBI:30616"/>
        <dbReference type="ChEBI" id="CHEBI:58017"/>
        <dbReference type="ChEBI" id="CHEBI:78346"/>
        <dbReference type="ChEBI" id="CHEBI:456215"/>
        <dbReference type="EC" id="2.7.6.1"/>
    </reaction>
</comment>
<dbReference type="NCBIfam" id="NF002095">
    <property type="entry name" value="PRK00934.1"/>
    <property type="match status" value="1"/>
</dbReference>
<dbReference type="Gene3D" id="3.40.50.2020">
    <property type="match status" value="2"/>
</dbReference>
<dbReference type="InterPro" id="IPR029057">
    <property type="entry name" value="PRTase-like"/>
</dbReference>
<keyword evidence="8 10" id="KW-0460">Magnesium</keyword>
<evidence type="ECO:0000256" key="4">
    <source>
        <dbReference type="ARBA" id="ARBA00022727"/>
    </source>
</evidence>
<feature type="binding site" evidence="10">
    <location>
        <position position="208"/>
    </location>
    <ligand>
        <name>D-ribose 5-phosphate</name>
        <dbReference type="ChEBI" id="CHEBI:78346"/>
    </ligand>
</feature>
<dbReference type="EC" id="2.7.6.1" evidence="10"/>
<dbReference type="PANTHER" id="PTHR10210">
    <property type="entry name" value="RIBOSE-PHOSPHATE DIPHOSPHOKINASE FAMILY MEMBER"/>
    <property type="match status" value="1"/>
</dbReference>
<feature type="domain" description="Phosphoribosyltransferase" evidence="11">
    <location>
        <begin position="148"/>
        <end position="238"/>
    </location>
</feature>
<reference evidence="13" key="1">
    <citation type="submission" date="2022-09" db="EMBL/GenBank/DDBJ databases">
        <title>Haloadaptaus new haloarchaeum isolated from saline soil.</title>
        <authorList>
            <person name="Duran-Viseras A."/>
            <person name="Sanchez-Porro C."/>
            <person name="Ventosa A."/>
        </authorList>
    </citation>
    <scope>NUCLEOTIDE SEQUENCE</scope>
    <source>
        <strain evidence="13">F3-133</strain>
    </source>
</reference>
<feature type="binding site" evidence="10">
    <location>
        <position position="184"/>
    </location>
    <ligand>
        <name>D-ribose 5-phosphate</name>
        <dbReference type="ChEBI" id="CHEBI:78346"/>
    </ligand>
</feature>
<dbReference type="NCBIfam" id="TIGR01251">
    <property type="entry name" value="ribP_PPkin"/>
    <property type="match status" value="1"/>
</dbReference>
<dbReference type="EMBL" id="RKLV01000002">
    <property type="protein sequence ID" value="MCX2818333.1"/>
    <property type="molecule type" value="Genomic_DNA"/>
</dbReference>
<dbReference type="InterPro" id="IPR037514">
    <property type="entry name" value="Rib-P_diPkinase_arc"/>
</dbReference>
<comment type="caution">
    <text evidence="10">Lacks conserved residue(s) required for the propagation of feature annotation.</text>
</comment>
<accession>A0A9Q4GI00</accession>
<dbReference type="Pfam" id="PF13793">
    <property type="entry name" value="Pribosyltran_N"/>
    <property type="match status" value="1"/>
</dbReference>
<dbReference type="InterPro" id="IPR029099">
    <property type="entry name" value="Pribosyltran_N"/>
</dbReference>
<dbReference type="AlphaFoldDB" id="A0A9Q4GI00"/>
<feature type="binding site" evidence="10">
    <location>
        <position position="119"/>
    </location>
    <ligand>
        <name>Mg(2+)</name>
        <dbReference type="ChEBI" id="CHEBI:18420"/>
        <label>1</label>
    </ligand>
</feature>
<feature type="domain" description="Ribose-phosphate pyrophosphokinase N-terminal" evidence="12">
    <location>
        <begin position="1"/>
        <end position="105"/>
    </location>
</feature>
<evidence type="ECO:0000256" key="10">
    <source>
        <dbReference type="HAMAP-Rule" id="MF_00583"/>
    </source>
</evidence>
<feature type="binding site" evidence="10">
    <location>
        <begin position="87"/>
        <end position="88"/>
    </location>
    <ligand>
        <name>ATP</name>
        <dbReference type="ChEBI" id="CHEBI:30616"/>
    </ligand>
</feature>
<dbReference type="InterPro" id="IPR000836">
    <property type="entry name" value="PRTase_dom"/>
</dbReference>
<comment type="pathway">
    <text evidence="10">Metabolic intermediate biosynthesis; 5-phospho-alpha-D-ribose 1-diphosphate biosynthesis; 5-phospho-alpha-D-ribose 1-diphosphate from D-ribose 5-phosphate (route I): step 1/1.</text>
</comment>
<evidence type="ECO:0000259" key="12">
    <source>
        <dbReference type="Pfam" id="PF13793"/>
    </source>
</evidence>
<organism evidence="13 14">
    <name type="scientific">Halorutilus salinus</name>
    <dbReference type="NCBI Taxonomy" id="2487751"/>
    <lineage>
        <taxon>Archaea</taxon>
        <taxon>Methanobacteriati</taxon>
        <taxon>Methanobacteriota</taxon>
        <taxon>Stenosarchaea group</taxon>
        <taxon>Halobacteria</taxon>
        <taxon>Halorutilales</taxon>
        <taxon>Halorutilaceae</taxon>
        <taxon>Halorutilus</taxon>
    </lineage>
</organism>
<evidence type="ECO:0000256" key="6">
    <source>
        <dbReference type="ARBA" id="ARBA00022777"/>
    </source>
</evidence>
<dbReference type="GO" id="GO:0016301">
    <property type="term" value="F:kinase activity"/>
    <property type="evidence" value="ECO:0007669"/>
    <property type="project" value="UniProtKB-KW"/>
</dbReference>
<dbReference type="InterPro" id="IPR005946">
    <property type="entry name" value="Rib-P_diPkinase"/>
</dbReference>
<keyword evidence="3 10" id="KW-0479">Metal-binding</keyword>
<keyword evidence="2 10" id="KW-0808">Transferase</keyword>
<dbReference type="HAMAP" id="MF_00583_A">
    <property type="entry name" value="RibP_PPkinase_A"/>
    <property type="match status" value="1"/>
</dbReference>
<feature type="binding site" evidence="10">
    <location>
        <begin position="33"/>
        <end position="35"/>
    </location>
    <ligand>
        <name>ATP</name>
        <dbReference type="ChEBI" id="CHEBI:30616"/>
    </ligand>
</feature>
<name>A0A9Q4GI00_9EURY</name>
<evidence type="ECO:0000256" key="5">
    <source>
        <dbReference type="ARBA" id="ARBA00022741"/>
    </source>
</evidence>
<keyword evidence="4 10" id="KW-0545">Nucleotide biosynthesis</keyword>
<keyword evidence="7 10" id="KW-0067">ATP-binding</keyword>
<comment type="caution">
    <text evidence="13">The sequence shown here is derived from an EMBL/GenBank/DDBJ whole genome shotgun (WGS) entry which is preliminary data.</text>
</comment>
<evidence type="ECO:0000256" key="1">
    <source>
        <dbReference type="ARBA" id="ARBA00022490"/>
    </source>
</evidence>
<dbReference type="CDD" id="cd06223">
    <property type="entry name" value="PRTases_typeI"/>
    <property type="match status" value="1"/>
</dbReference>
<proteinExistence type="inferred from homology"/>
<dbReference type="RefSeq" id="WP_266086110.1">
    <property type="nucleotide sequence ID" value="NZ_RKLV01000002.1"/>
</dbReference>
<dbReference type="GO" id="GO:0004749">
    <property type="term" value="F:ribose phosphate diphosphokinase activity"/>
    <property type="evidence" value="ECO:0007669"/>
    <property type="project" value="UniProtKB-UniRule"/>
</dbReference>
<evidence type="ECO:0000256" key="3">
    <source>
        <dbReference type="ARBA" id="ARBA00022723"/>
    </source>
</evidence>
<dbReference type="GO" id="GO:0005737">
    <property type="term" value="C:cytoplasm"/>
    <property type="evidence" value="ECO:0007669"/>
    <property type="project" value="UniProtKB-SubCell"/>
</dbReference>
<keyword evidence="5 10" id="KW-0547">Nucleotide-binding</keyword>
<dbReference type="GO" id="GO:0002189">
    <property type="term" value="C:ribose phosphate diphosphokinase complex"/>
    <property type="evidence" value="ECO:0007669"/>
    <property type="project" value="TreeGrafter"/>
</dbReference>
<evidence type="ECO:0000256" key="8">
    <source>
        <dbReference type="ARBA" id="ARBA00022842"/>
    </source>
</evidence>
<dbReference type="GO" id="GO:0005524">
    <property type="term" value="F:ATP binding"/>
    <property type="evidence" value="ECO:0007669"/>
    <property type="project" value="UniProtKB-KW"/>
</dbReference>
<protein>
    <recommendedName>
        <fullName evidence="10">Ribose-phosphate pyrophosphokinase</fullName>
        <shortName evidence="10">RPPK</shortName>
        <ecNumber evidence="10">2.7.6.1</ecNumber>
    </recommendedName>
    <alternativeName>
        <fullName evidence="10">5-phospho-D-ribosyl alpha-1-diphosphate synthase</fullName>
    </alternativeName>
    <alternativeName>
        <fullName evidence="10">Phosphoribosyl diphosphate synthase</fullName>
    </alternativeName>
    <alternativeName>
        <fullName evidence="10">Phosphoribosyl pyrophosphate synthase</fullName>
        <shortName evidence="10">P-Rib-PP synthase</shortName>
        <shortName evidence="10">PRPP synthase</shortName>
        <shortName evidence="10">PRPPase</shortName>
    </alternativeName>
</protein>
<comment type="similarity">
    <text evidence="10">Belongs to the ribose-phosphate pyrophosphokinase family. Class III (archaeal) subfamily.</text>
</comment>
<evidence type="ECO:0000256" key="2">
    <source>
        <dbReference type="ARBA" id="ARBA00022679"/>
    </source>
</evidence>
<feature type="active site" evidence="10">
    <location>
        <position position="182"/>
    </location>
</feature>